<accession>A0AAN8YGS8</accession>
<evidence type="ECO:0000313" key="1">
    <source>
        <dbReference type="EMBL" id="KAK6791817.1"/>
    </source>
</evidence>
<keyword evidence="2" id="KW-1185">Reference proteome</keyword>
<dbReference type="AlphaFoldDB" id="A0AAN8YGS8"/>
<organism evidence="1 2">
    <name type="scientific">Solanum bulbocastanum</name>
    <name type="common">Wild potato</name>
    <dbReference type="NCBI Taxonomy" id="147425"/>
    <lineage>
        <taxon>Eukaryota</taxon>
        <taxon>Viridiplantae</taxon>
        <taxon>Streptophyta</taxon>
        <taxon>Embryophyta</taxon>
        <taxon>Tracheophyta</taxon>
        <taxon>Spermatophyta</taxon>
        <taxon>Magnoliopsida</taxon>
        <taxon>eudicotyledons</taxon>
        <taxon>Gunneridae</taxon>
        <taxon>Pentapetalae</taxon>
        <taxon>asterids</taxon>
        <taxon>lamiids</taxon>
        <taxon>Solanales</taxon>
        <taxon>Solanaceae</taxon>
        <taxon>Solanoideae</taxon>
        <taxon>Solaneae</taxon>
        <taxon>Solanum</taxon>
    </lineage>
</organism>
<proteinExistence type="predicted"/>
<gene>
    <name evidence="1" type="ORF">RDI58_010898</name>
</gene>
<dbReference type="EMBL" id="JBANQN010000004">
    <property type="protein sequence ID" value="KAK6791817.1"/>
    <property type="molecule type" value="Genomic_DNA"/>
</dbReference>
<dbReference type="Proteomes" id="UP001371456">
    <property type="component" value="Unassembled WGS sequence"/>
</dbReference>
<evidence type="ECO:0000313" key="2">
    <source>
        <dbReference type="Proteomes" id="UP001371456"/>
    </source>
</evidence>
<protein>
    <submittedName>
        <fullName evidence="1">Uncharacterized protein</fullName>
    </submittedName>
</protein>
<reference evidence="1 2" key="1">
    <citation type="submission" date="2024-02" db="EMBL/GenBank/DDBJ databases">
        <title>de novo genome assembly of Solanum bulbocastanum strain 11H21.</title>
        <authorList>
            <person name="Hosaka A.J."/>
        </authorList>
    </citation>
    <scope>NUCLEOTIDE SEQUENCE [LARGE SCALE GENOMIC DNA]</scope>
    <source>
        <tissue evidence="1">Young leaves</tissue>
    </source>
</reference>
<name>A0AAN8YGS8_SOLBU</name>
<sequence length="128" mass="14527">MADGLLFMNLLLRHLNDLLISNAYSVALIKKEIGMVTESLELLRSSFGKVKQTLYDTSRVVKYYWVRALDVTYETKHVINSIFVKDNALSHLIFSFSSVTNKIKLIMAEVTSLQLEDKNGNAPLMQSL</sequence>
<comment type="caution">
    <text evidence="1">The sequence shown here is derived from an EMBL/GenBank/DDBJ whole genome shotgun (WGS) entry which is preliminary data.</text>
</comment>